<dbReference type="PANTHER" id="PTHR13555:SF68">
    <property type="entry name" value="ZINC FINGER PROTEIN 474"/>
    <property type="match status" value="1"/>
</dbReference>
<feature type="compositionally biased region" description="Basic and acidic residues" evidence="6">
    <location>
        <begin position="362"/>
        <end position="374"/>
    </location>
</feature>
<feature type="region of interest" description="Disordered" evidence="6">
    <location>
        <begin position="107"/>
        <end position="129"/>
    </location>
</feature>
<feature type="region of interest" description="Disordered" evidence="6">
    <location>
        <begin position="500"/>
        <end position="528"/>
    </location>
</feature>
<feature type="domain" description="C2HC/C3H-type" evidence="7">
    <location>
        <begin position="530"/>
        <end position="555"/>
    </location>
</feature>
<evidence type="ECO:0000313" key="8">
    <source>
        <dbReference type="EMBL" id="CAD5125629.1"/>
    </source>
</evidence>
<keyword evidence="1" id="KW-0479">Metal-binding</keyword>
<evidence type="ECO:0000259" key="7">
    <source>
        <dbReference type="PROSITE" id="PS52027"/>
    </source>
</evidence>
<comment type="caution">
    <text evidence="8">The sequence shown here is derived from an EMBL/GenBank/DDBJ whole genome shotgun (WGS) entry which is preliminary data.</text>
</comment>
<protein>
    <submittedName>
        <fullName evidence="8">DgyrCDS13830</fullName>
    </submittedName>
</protein>
<feature type="region of interest" description="Disordered" evidence="6">
    <location>
        <begin position="176"/>
        <end position="216"/>
    </location>
</feature>
<keyword evidence="9" id="KW-1185">Reference proteome</keyword>
<accession>A0A7I8WC16</accession>
<dbReference type="PANTHER" id="PTHR13555">
    <property type="entry name" value="C2H2 ZINC FINGER CGI-62-RELATED"/>
    <property type="match status" value="1"/>
</dbReference>
<evidence type="ECO:0000256" key="5">
    <source>
        <dbReference type="PROSITE-ProRule" id="PRU01371"/>
    </source>
</evidence>
<dbReference type="EMBL" id="CAJFCJ010000028">
    <property type="protein sequence ID" value="CAD5125629.1"/>
    <property type="molecule type" value="Genomic_DNA"/>
</dbReference>
<proteinExistence type="predicted"/>
<keyword evidence="2" id="KW-0677">Repeat</keyword>
<dbReference type="GO" id="GO:0008270">
    <property type="term" value="F:zinc ion binding"/>
    <property type="evidence" value="ECO:0007669"/>
    <property type="project" value="UniProtKB-KW"/>
</dbReference>
<keyword evidence="3 5" id="KW-0863">Zinc-finger</keyword>
<evidence type="ECO:0000256" key="1">
    <source>
        <dbReference type="ARBA" id="ARBA00022723"/>
    </source>
</evidence>
<dbReference type="PROSITE" id="PS52027">
    <property type="entry name" value="ZF_C2HC_C3H"/>
    <property type="match status" value="4"/>
</dbReference>
<dbReference type="Proteomes" id="UP000549394">
    <property type="component" value="Unassembled WGS sequence"/>
</dbReference>
<feature type="domain" description="C2HC/C3H-type" evidence="7">
    <location>
        <begin position="78"/>
        <end position="107"/>
    </location>
</feature>
<feature type="domain" description="C2HC/C3H-type" evidence="7">
    <location>
        <begin position="231"/>
        <end position="260"/>
    </location>
</feature>
<dbReference type="AlphaFoldDB" id="A0A7I8WC16"/>
<dbReference type="Gene3D" id="3.30.160.60">
    <property type="entry name" value="Classic Zinc Finger"/>
    <property type="match status" value="5"/>
</dbReference>
<keyword evidence="4" id="KW-0862">Zinc</keyword>
<feature type="region of interest" description="Disordered" evidence="6">
    <location>
        <begin position="291"/>
        <end position="312"/>
    </location>
</feature>
<feature type="compositionally biased region" description="Basic and acidic residues" evidence="6">
    <location>
        <begin position="197"/>
        <end position="209"/>
    </location>
</feature>
<dbReference type="OrthoDB" id="265955at2759"/>
<feature type="compositionally biased region" description="Gly residues" evidence="6">
    <location>
        <begin position="293"/>
        <end position="312"/>
    </location>
</feature>
<reference evidence="8 9" key="1">
    <citation type="submission" date="2020-08" db="EMBL/GenBank/DDBJ databases">
        <authorList>
            <person name="Hejnol A."/>
        </authorList>
    </citation>
    <scope>NUCLEOTIDE SEQUENCE [LARGE SCALE GENOMIC DNA]</scope>
</reference>
<dbReference type="InterPro" id="IPR026319">
    <property type="entry name" value="ZC2HC1A/B-like"/>
</dbReference>
<feature type="domain" description="C2HC/C3H-type" evidence="7">
    <location>
        <begin position="339"/>
        <end position="368"/>
    </location>
</feature>
<evidence type="ECO:0000313" key="9">
    <source>
        <dbReference type="Proteomes" id="UP000549394"/>
    </source>
</evidence>
<evidence type="ECO:0000256" key="4">
    <source>
        <dbReference type="ARBA" id="ARBA00022833"/>
    </source>
</evidence>
<organism evidence="8 9">
    <name type="scientific">Dimorphilus gyrociliatus</name>
    <dbReference type="NCBI Taxonomy" id="2664684"/>
    <lineage>
        <taxon>Eukaryota</taxon>
        <taxon>Metazoa</taxon>
        <taxon>Spiralia</taxon>
        <taxon>Lophotrochozoa</taxon>
        <taxon>Annelida</taxon>
        <taxon>Polychaeta</taxon>
        <taxon>Polychaeta incertae sedis</taxon>
        <taxon>Dinophilidae</taxon>
        <taxon>Dimorphilus</taxon>
    </lineage>
</organism>
<evidence type="ECO:0000256" key="2">
    <source>
        <dbReference type="ARBA" id="ARBA00022737"/>
    </source>
</evidence>
<evidence type="ECO:0000256" key="3">
    <source>
        <dbReference type="ARBA" id="ARBA00022771"/>
    </source>
</evidence>
<evidence type="ECO:0000256" key="6">
    <source>
        <dbReference type="SAM" id="MobiDB-lite"/>
    </source>
</evidence>
<feature type="region of interest" description="Disordered" evidence="6">
    <location>
        <begin position="362"/>
        <end position="412"/>
    </location>
</feature>
<dbReference type="Pfam" id="PF13913">
    <property type="entry name" value="zf-C2HC_2"/>
    <property type="match status" value="7"/>
</dbReference>
<name>A0A7I8WC16_9ANNE</name>
<sequence>MAPKCVVCYVCGREYGTRSIGIHESQCLTKWKIENRKLPPNQRRRPPVKPQVLPSISGRTQHDIDRWNEIAAQSAAAHMACCENCGRTFNPDRLSIHLKSCKPGNASKPVRGKEGLLNSRSRRNVHPGYEDEYEYHSSADITEYVEFDDDYNSSSSERTLTNNYKNHKILQKIDVNEYPGPHKSPRRNNGNNQQGYRTDRKGDTRRPADYKPQSDGFKFANKPGHRPGGGQFVHCYICNQKFTTASIKFHEPSCLKKWHITQEQLPPHLRQRPPIKPKEFDMMFGDDGERGGGGRGGGGGGHGFMENNFGGGESTRLPGKGKYNINAYNAAMQKAAETNMAQCPHCKRTFNPDRIQRHEAVCRKTKRGRTERSKQLNKKGPSASGLMPSASKKSRKYDVEKDRRRRYHSVLDTPQGRRHGFVICPGCGRQYTHASIQIHLPRCGAGAGRRMGGKGNVRSTNYERESGPSVSFSNQCQGCGRTFAGDRLEVHQRVCLNNPSLFQSRSPRRNPPMNTNRPQPSPRRSLNKNQIAACPNCGRQFKAERLPVHMRACRK</sequence>
<gene>
    <name evidence="8" type="ORF">DGYR_LOCUS12975</name>
</gene>
<dbReference type="InterPro" id="IPR049899">
    <property type="entry name" value="Znf_C2HC_C3H"/>
</dbReference>